<dbReference type="KEGG" id="cwo:Cwoe_4173"/>
<dbReference type="InterPro" id="IPR013977">
    <property type="entry name" value="GcvT_C"/>
</dbReference>
<dbReference type="PANTHER" id="PTHR22602">
    <property type="entry name" value="TRANSFERASE CAF17, MITOCHONDRIAL-RELATED"/>
    <property type="match status" value="1"/>
</dbReference>
<dbReference type="Proteomes" id="UP000008229">
    <property type="component" value="Chromosome"/>
</dbReference>
<dbReference type="Gene3D" id="3.30.1360.120">
    <property type="entry name" value="Probable tRNA modification gtpase trme, domain 1"/>
    <property type="match status" value="1"/>
</dbReference>
<dbReference type="InterPro" id="IPR017703">
    <property type="entry name" value="YgfZ/GCV_T_CS"/>
</dbReference>
<accession>D3F5N9</accession>
<dbReference type="EMBL" id="CP001854">
    <property type="protein sequence ID" value="ADB52588.1"/>
    <property type="molecule type" value="Genomic_DNA"/>
</dbReference>
<dbReference type="NCBIfam" id="TIGR03317">
    <property type="entry name" value="ygfZ_signature"/>
    <property type="match status" value="1"/>
</dbReference>
<dbReference type="GO" id="GO:0016226">
    <property type="term" value="P:iron-sulfur cluster assembly"/>
    <property type="evidence" value="ECO:0007669"/>
    <property type="project" value="TreeGrafter"/>
</dbReference>
<dbReference type="RefSeq" id="WP_012935639.1">
    <property type="nucleotide sequence ID" value="NC_013739.1"/>
</dbReference>
<reference evidence="4 5" key="1">
    <citation type="journal article" date="2010" name="Stand. Genomic Sci.">
        <title>Complete genome sequence of Conexibacter woesei type strain (ID131577).</title>
        <authorList>
            <person name="Pukall R."/>
            <person name="Lapidus A."/>
            <person name="Glavina Del Rio T."/>
            <person name="Copeland A."/>
            <person name="Tice H."/>
            <person name="Cheng J.-F."/>
            <person name="Lucas S."/>
            <person name="Chen F."/>
            <person name="Nolan M."/>
            <person name="Bruce D."/>
            <person name="Goodwin L."/>
            <person name="Pitluck S."/>
            <person name="Mavromatis K."/>
            <person name="Ivanova N."/>
            <person name="Ovchinnikova G."/>
            <person name="Pati A."/>
            <person name="Chen A."/>
            <person name="Palaniappan K."/>
            <person name="Land M."/>
            <person name="Hauser L."/>
            <person name="Chang Y.-J."/>
            <person name="Jeffries C.D."/>
            <person name="Chain P."/>
            <person name="Meincke L."/>
            <person name="Sims D."/>
            <person name="Brettin T."/>
            <person name="Detter J.C."/>
            <person name="Rohde M."/>
            <person name="Goeker M."/>
            <person name="Bristow J."/>
            <person name="Eisen J.A."/>
            <person name="Markowitz V."/>
            <person name="Kyrpides N.C."/>
            <person name="Klenk H.-P."/>
            <person name="Hugenholtz P."/>
        </authorList>
    </citation>
    <scope>NUCLEOTIDE SEQUENCE [LARGE SCALE GENOMIC DNA]</scope>
    <source>
        <strain evidence="5">DSM 14684 / CIP 108061 / JCM 11494 / NBRC 100937 / ID131577</strain>
    </source>
</reference>
<proteinExistence type="predicted"/>
<dbReference type="InterPro" id="IPR006222">
    <property type="entry name" value="GCVT_N"/>
</dbReference>
<evidence type="ECO:0000259" key="3">
    <source>
        <dbReference type="Pfam" id="PF08669"/>
    </source>
</evidence>
<dbReference type="InterPro" id="IPR029043">
    <property type="entry name" value="GcvT/YgfZ_C"/>
</dbReference>
<feature type="domain" description="GCVT N-terminal" evidence="2">
    <location>
        <begin position="7"/>
        <end position="78"/>
    </location>
</feature>
<dbReference type="SUPFAM" id="SSF103025">
    <property type="entry name" value="Folate-binding domain"/>
    <property type="match status" value="1"/>
</dbReference>
<dbReference type="Pfam" id="PF01571">
    <property type="entry name" value="GCV_T"/>
    <property type="match status" value="1"/>
</dbReference>
<name>D3F5N9_CONWI</name>
<dbReference type="OrthoDB" id="9796287at2"/>
<dbReference type="SUPFAM" id="SSF101790">
    <property type="entry name" value="Aminomethyltransferase beta-barrel domain"/>
    <property type="match status" value="1"/>
</dbReference>
<evidence type="ECO:0000256" key="1">
    <source>
        <dbReference type="ARBA" id="ARBA00022946"/>
    </source>
</evidence>
<evidence type="ECO:0000259" key="2">
    <source>
        <dbReference type="Pfam" id="PF01571"/>
    </source>
</evidence>
<protein>
    <submittedName>
        <fullName evidence="4">Folate-binding protein YgfZ</fullName>
    </submittedName>
</protein>
<dbReference type="InterPro" id="IPR027266">
    <property type="entry name" value="TrmE/GcvT-like"/>
</dbReference>
<evidence type="ECO:0000313" key="4">
    <source>
        <dbReference type="EMBL" id="ADB52588.1"/>
    </source>
</evidence>
<dbReference type="Pfam" id="PF08669">
    <property type="entry name" value="GCV_T_C"/>
    <property type="match status" value="1"/>
</dbReference>
<dbReference type="PIRSF" id="PIRSF006487">
    <property type="entry name" value="GcvT"/>
    <property type="match status" value="1"/>
</dbReference>
<keyword evidence="5" id="KW-1185">Reference proteome</keyword>
<keyword evidence="1" id="KW-0809">Transit peptide</keyword>
<dbReference type="eggNOG" id="COG0354">
    <property type="taxonomic scope" value="Bacteria"/>
</dbReference>
<dbReference type="InterPro" id="IPR045179">
    <property type="entry name" value="YgfZ/GcvT"/>
</dbReference>
<dbReference type="AlphaFoldDB" id="D3F5N9"/>
<gene>
    <name evidence="4" type="ordered locus">Cwoe_4173</name>
</gene>
<dbReference type="HOGENOM" id="CLU_007884_6_3_11"/>
<evidence type="ECO:0000313" key="5">
    <source>
        <dbReference type="Proteomes" id="UP000008229"/>
    </source>
</evidence>
<dbReference type="PANTHER" id="PTHR22602:SF0">
    <property type="entry name" value="TRANSFERASE CAF17, MITOCHONDRIAL-RELATED"/>
    <property type="match status" value="1"/>
</dbReference>
<organism evidence="4 5">
    <name type="scientific">Conexibacter woesei (strain DSM 14684 / CCUG 47730 / CIP 108061 / JCM 11494 / NBRC 100937 / ID131577)</name>
    <dbReference type="NCBI Taxonomy" id="469383"/>
    <lineage>
        <taxon>Bacteria</taxon>
        <taxon>Bacillati</taxon>
        <taxon>Actinomycetota</taxon>
        <taxon>Thermoleophilia</taxon>
        <taxon>Solirubrobacterales</taxon>
        <taxon>Conexibacteraceae</taxon>
        <taxon>Conexibacter</taxon>
    </lineage>
</organism>
<sequence length="336" mass="35488">MSSIEQLTADERAVREGAGLLDRSERGKLALTGGETKRFLQGQVTNDVEALVPGSGCYAAFLTAKGKMRGDLRVLDVHVDAREFPGQAGDQAPTGNSQCEALLLDCERVALQDLFTMVRQFKLGFDVELHRRTLERGLLSLVGPRSRAVLGDAAAALGEPEHANVAATVDGIAVVLVATDVGVDLIADSAQTDALSRALLARGAHAVDEPVVETLRVERGRPRYGAELDDTTIPQEADLNDRAVSFTKGCYVGQETVARLFYKGKPNRHLRGLRLSAPVAPGTELMLGGKRVGAVGSVALSPAHGPIALALVRREAEPGATVTAGEATAEVVTLPF</sequence>
<dbReference type="STRING" id="469383.Cwoe_4173"/>
<feature type="domain" description="Aminomethyltransferase C-terminal" evidence="3">
    <location>
        <begin position="268"/>
        <end position="336"/>
    </location>
</feature>
<reference evidence="5" key="2">
    <citation type="submission" date="2010-01" db="EMBL/GenBank/DDBJ databases">
        <title>The complete genome of Conexibacter woesei DSM 14684.</title>
        <authorList>
            <consortium name="US DOE Joint Genome Institute (JGI-PGF)"/>
            <person name="Lucas S."/>
            <person name="Copeland A."/>
            <person name="Lapidus A."/>
            <person name="Glavina del Rio T."/>
            <person name="Dalin E."/>
            <person name="Tice H."/>
            <person name="Bruce D."/>
            <person name="Goodwin L."/>
            <person name="Pitluck S."/>
            <person name="Kyrpides N."/>
            <person name="Mavromatis K."/>
            <person name="Ivanova N."/>
            <person name="Mikhailova N."/>
            <person name="Chertkov O."/>
            <person name="Brettin T."/>
            <person name="Detter J.C."/>
            <person name="Han C."/>
            <person name="Larimer F."/>
            <person name="Land M."/>
            <person name="Hauser L."/>
            <person name="Markowitz V."/>
            <person name="Cheng J.-F."/>
            <person name="Hugenholtz P."/>
            <person name="Woyke T."/>
            <person name="Wu D."/>
            <person name="Pukall R."/>
            <person name="Steenblock K."/>
            <person name="Schneider S."/>
            <person name="Klenk H.-P."/>
            <person name="Eisen J.A."/>
        </authorList>
    </citation>
    <scope>NUCLEOTIDE SEQUENCE [LARGE SCALE GENOMIC DNA]</scope>
    <source>
        <strain evidence="5">DSM 14684 / CIP 108061 / JCM 11494 / NBRC 100937 / ID131577</strain>
    </source>
</reference>